<dbReference type="GO" id="GO:0016787">
    <property type="term" value="F:hydrolase activity"/>
    <property type="evidence" value="ECO:0007669"/>
    <property type="project" value="UniProtKB-KW"/>
</dbReference>
<dbReference type="InterPro" id="IPR014001">
    <property type="entry name" value="Helicase_ATP-bd"/>
</dbReference>
<evidence type="ECO:0000259" key="5">
    <source>
        <dbReference type="PROSITE" id="PS51192"/>
    </source>
</evidence>
<accession>A0A2K8L5D8</accession>
<dbReference type="SMART" id="SM00490">
    <property type="entry name" value="HELICc"/>
    <property type="match status" value="1"/>
</dbReference>
<evidence type="ECO:0000256" key="4">
    <source>
        <dbReference type="ARBA" id="ARBA00022840"/>
    </source>
</evidence>
<dbReference type="InterPro" id="IPR010222">
    <property type="entry name" value="RNA_helicase_HrpA"/>
</dbReference>
<dbReference type="Proteomes" id="UP000231637">
    <property type="component" value="Chromosome"/>
</dbReference>
<dbReference type="InterPro" id="IPR007502">
    <property type="entry name" value="Helicase-assoc_dom"/>
</dbReference>
<dbReference type="EMBL" id="CP018800">
    <property type="protein sequence ID" value="ATX82535.1"/>
    <property type="molecule type" value="Genomic_DNA"/>
</dbReference>
<keyword evidence="1" id="KW-0547">Nucleotide-binding</keyword>
<evidence type="ECO:0000256" key="1">
    <source>
        <dbReference type="ARBA" id="ARBA00022741"/>
    </source>
</evidence>
<dbReference type="InterPro" id="IPR048333">
    <property type="entry name" value="HA2_WH"/>
</dbReference>
<dbReference type="PROSITE" id="PS51192">
    <property type="entry name" value="HELICASE_ATP_BIND_1"/>
    <property type="match status" value="1"/>
</dbReference>
<dbReference type="RefSeq" id="WP_100265871.1">
    <property type="nucleotide sequence ID" value="NZ_CP018800.1"/>
</dbReference>
<feature type="domain" description="Helicase ATP-binding" evidence="5">
    <location>
        <begin position="87"/>
        <end position="250"/>
    </location>
</feature>
<sequence length="1295" mass="145887">MGRDLQTINDLTAQLETCMLTDRRGLSKRLHGLRQRHKQGKPVDRSLAKLAEEIAASTACFSRRTENRPAVTYPEELPVSGKRDEISAAIKAHQVVIIAGETGSGKTTQIPKICIELGRGVAGQIGHTQPRRIAARSVAGRIATELNSRIGEHVGYKVRFSDQTKKSGYIKLMTDGILLAEIQSDPKLLAYDTIIIDEAHERSLNIDFLLGYLRQLLPHRPELKVIITSATINTERFSSFFNNAPVIEVSGRSYPVDIHYRPLQGDEDEQDRALPDAIVEAVDELAGADPLGDILVFLPGEREIREVSEVLHRHTMRDTEIIPLLSRLSPAEQDRVFQSHKGRRIVLATNVAETSLTVPGIRFVIDSGLARISRYSARTKVQRLPIEPISQASANQRSGRCGRIAAGTCIRLYAEDNFNNRPAQTDPEIRRTNLASVILQMSNLGLGDLEKFPFMDAPDKRAIRDGYLLLEELQAVDEAKRLTPIGRRLVRLPVDPRIGRMLLQADRERSLHELLIIAAALSVQDPRLRPMDMQQQADEKHRLFSDPASDFIGWLKLWNWYHEQARHLSRSKLRKLCHERYLSYIRLREWHDLHGQLLGLVREMKMTPNREPASSDEIHRALLAGLLSHVGLYDQEKRNYLGSRGLRFALFPGSALFKKQPKWVVCGELVETARLYGRTAAAIDPAWLEGLAPHLLKRSYSEPHWSQKRAQVAAYEKVSLYGLAIIGRRHIHYGPVDPKLCRELFIRHALVQFEYRTHAKFMQHNRRLVSELEGLEAKSRRRDLLAEEQAIFDFFDAIVPEGVHSGKLFEQWRKQAEQKKPQLLYLDRHTLLHHKDAEVDHTAFPDYFSDGPAKLKLGYHFDPTHKADGVTVSVPMAALGGLDANRFDWLVPGMLEEKLVALIKGLPKSLRRNFVPAPQFAKAAAERMAFGEGNLLDEFSRTLGTMTGITPYHSDWNNGALPLHLQMKFRIIGDGGKTVAIGNDLIALQQQFAEASRSSVQSLDAAKEIQREGITRWDLGDLSEAIQVVRKGVQIVLFPALCDCGNSVAIRIFESRHEAQASMRTGLCRLFMLHLHQQVEMLKKSTPQLQKLALQYALIADPATLKDELISAAFDATFMTDPLPRSEEAFLARLDRGRADIVANARKLADCVSTALTAHTELIAALAASRSPQLKPVVDDIRQQLLRLVYPGFVAATPAEWLYHYPRFIEAAKIRLGKAGRNLKQDGQHTAAIAQLWSHCAARLETLQKTKGDTTAIDAFRWLLEELRVSLFAQELKTSVPVSLKKLESLWQELR</sequence>
<evidence type="ECO:0000313" key="7">
    <source>
        <dbReference type="EMBL" id="ATX82535.1"/>
    </source>
</evidence>
<dbReference type="FunFam" id="1.20.120.1080:FF:000005">
    <property type="entry name" value="ATP-dependent helicase HrpA"/>
    <property type="match status" value="1"/>
</dbReference>
<proteinExistence type="predicted"/>
<dbReference type="InterPro" id="IPR003593">
    <property type="entry name" value="AAA+_ATPase"/>
</dbReference>
<protein>
    <submittedName>
        <fullName evidence="7">ATP-dependent helicase HrpA</fullName>
        <ecNumber evidence="7">3.6.4.13</ecNumber>
    </submittedName>
</protein>
<keyword evidence="4" id="KW-0067">ATP-binding</keyword>
<dbReference type="FunFam" id="3.40.50.300:FF:000575">
    <property type="entry name" value="ATP-dependent helicase hrpA"/>
    <property type="match status" value="1"/>
</dbReference>
<evidence type="ECO:0000259" key="6">
    <source>
        <dbReference type="PROSITE" id="PS51194"/>
    </source>
</evidence>
<dbReference type="GO" id="GO:0003723">
    <property type="term" value="F:RNA binding"/>
    <property type="evidence" value="ECO:0007669"/>
    <property type="project" value="TreeGrafter"/>
</dbReference>
<name>A0A2K8L5D8_9PROT</name>
<dbReference type="SMART" id="SM00847">
    <property type="entry name" value="HA2"/>
    <property type="match status" value="1"/>
</dbReference>
<dbReference type="Pfam" id="PF07717">
    <property type="entry name" value="OB_NTP_bind"/>
    <property type="match status" value="1"/>
</dbReference>
<dbReference type="NCBIfam" id="NF008348">
    <property type="entry name" value="PRK11131.1"/>
    <property type="match status" value="1"/>
</dbReference>
<dbReference type="CDD" id="cd18791">
    <property type="entry name" value="SF2_C_RHA"/>
    <property type="match status" value="1"/>
</dbReference>
<dbReference type="PANTHER" id="PTHR18934">
    <property type="entry name" value="ATP-DEPENDENT RNA HELICASE"/>
    <property type="match status" value="1"/>
</dbReference>
<evidence type="ECO:0000256" key="3">
    <source>
        <dbReference type="ARBA" id="ARBA00022806"/>
    </source>
</evidence>
<dbReference type="PANTHER" id="PTHR18934:SF99">
    <property type="entry name" value="ATP-DEPENDENT RNA HELICASE DHX37-RELATED"/>
    <property type="match status" value="1"/>
</dbReference>
<keyword evidence="8" id="KW-1185">Reference proteome</keyword>
<dbReference type="EC" id="3.6.4.13" evidence="7"/>
<dbReference type="SMART" id="SM00382">
    <property type="entry name" value="AAA"/>
    <property type="match status" value="1"/>
</dbReference>
<evidence type="ECO:0000256" key="2">
    <source>
        <dbReference type="ARBA" id="ARBA00022801"/>
    </source>
</evidence>
<dbReference type="InterPro" id="IPR027417">
    <property type="entry name" value="P-loop_NTPase"/>
</dbReference>
<feature type="domain" description="Helicase C-terminal" evidence="6">
    <location>
        <begin position="273"/>
        <end position="445"/>
    </location>
</feature>
<dbReference type="InterPro" id="IPR001650">
    <property type="entry name" value="Helicase_C-like"/>
</dbReference>
<dbReference type="SMART" id="SM00487">
    <property type="entry name" value="DEXDc"/>
    <property type="match status" value="1"/>
</dbReference>
<evidence type="ECO:0000313" key="8">
    <source>
        <dbReference type="Proteomes" id="UP000231637"/>
    </source>
</evidence>
<dbReference type="Pfam" id="PF00270">
    <property type="entry name" value="DEAD"/>
    <property type="match status" value="1"/>
</dbReference>
<dbReference type="Pfam" id="PF11898">
    <property type="entry name" value="DUF3418"/>
    <property type="match status" value="1"/>
</dbReference>
<dbReference type="GO" id="GO:0005524">
    <property type="term" value="F:ATP binding"/>
    <property type="evidence" value="ECO:0007669"/>
    <property type="project" value="UniProtKB-KW"/>
</dbReference>
<dbReference type="OrthoDB" id="9805617at2"/>
<organism evidence="7 8">
    <name type="scientific">Mariprofundus ferrinatatus</name>
    <dbReference type="NCBI Taxonomy" id="1921087"/>
    <lineage>
        <taxon>Bacteria</taxon>
        <taxon>Pseudomonadati</taxon>
        <taxon>Pseudomonadota</taxon>
        <taxon>Candidatius Mariprofundia</taxon>
        <taxon>Mariprofundales</taxon>
        <taxon>Mariprofundaceae</taxon>
        <taxon>Mariprofundus</taxon>
    </lineage>
</organism>
<dbReference type="Pfam" id="PF00271">
    <property type="entry name" value="Helicase_C"/>
    <property type="match status" value="1"/>
</dbReference>
<keyword evidence="3 7" id="KW-0347">Helicase</keyword>
<reference evidence="7 8" key="1">
    <citation type="submission" date="2016-12" db="EMBL/GenBank/DDBJ databases">
        <title>Isolation and genomic insights into novel planktonic Zetaproteobacteria from stratified waters of the Chesapeake Bay.</title>
        <authorList>
            <person name="McAllister S.M."/>
            <person name="Kato S."/>
            <person name="Chan C.S."/>
            <person name="Chiu B.K."/>
            <person name="Field E.K."/>
        </authorList>
    </citation>
    <scope>NUCLEOTIDE SEQUENCE [LARGE SCALE GENOMIC DNA]</scope>
    <source>
        <strain evidence="7 8">CP-8</strain>
    </source>
</reference>
<dbReference type="Gene3D" id="1.20.120.1080">
    <property type="match status" value="1"/>
</dbReference>
<dbReference type="InterPro" id="IPR011709">
    <property type="entry name" value="DEAD-box_helicase_OB_fold"/>
</dbReference>
<dbReference type="PROSITE" id="PS51194">
    <property type="entry name" value="HELICASE_CTER"/>
    <property type="match status" value="1"/>
</dbReference>
<dbReference type="Gene3D" id="3.40.50.300">
    <property type="entry name" value="P-loop containing nucleotide triphosphate hydrolases"/>
    <property type="match status" value="2"/>
</dbReference>
<dbReference type="KEGG" id="mfn:Ga0123462_1686"/>
<dbReference type="NCBIfam" id="TIGR01967">
    <property type="entry name" value="DEAH_box_HrpA"/>
    <property type="match status" value="1"/>
</dbReference>
<keyword evidence="2 7" id="KW-0378">Hydrolase</keyword>
<dbReference type="Pfam" id="PF04408">
    <property type="entry name" value="WHD_HA2"/>
    <property type="match status" value="1"/>
</dbReference>
<dbReference type="InterPro" id="IPR024590">
    <property type="entry name" value="HrpA_C"/>
</dbReference>
<dbReference type="InterPro" id="IPR011545">
    <property type="entry name" value="DEAD/DEAH_box_helicase_dom"/>
</dbReference>
<dbReference type="SUPFAM" id="SSF52540">
    <property type="entry name" value="P-loop containing nucleoside triphosphate hydrolases"/>
    <property type="match status" value="1"/>
</dbReference>
<dbReference type="GO" id="GO:0003724">
    <property type="term" value="F:RNA helicase activity"/>
    <property type="evidence" value="ECO:0007669"/>
    <property type="project" value="UniProtKB-EC"/>
</dbReference>
<gene>
    <name evidence="7" type="ORF">Ga0123462_1686</name>
</gene>
<dbReference type="Pfam" id="PF21010">
    <property type="entry name" value="HA2_C"/>
    <property type="match status" value="1"/>
</dbReference>